<accession>A0A1D6H359</accession>
<protein>
    <recommendedName>
        <fullName evidence="2">Retrovirus-related Pol polyprotein from transposon TNT 1-94-like beta-barrel domain-containing protein</fullName>
    </recommendedName>
</protein>
<sequence>MDGATALNSREEWHGSPVYVLSTPQPLASDEGSSSSTSTSPPLLWLDSGASHHAVGDARILCNFQDPSAATAVRLADDFRLLVTKVGDIQSANIQIPDVYLVPRLQTNVISVRQLAKSKIIPTFYENHTELWRQGELVSGAIADEETSLYRLYYLAS</sequence>
<evidence type="ECO:0000256" key="1">
    <source>
        <dbReference type="SAM" id="MobiDB-lite"/>
    </source>
</evidence>
<name>A0A1D6H359_MAIZE</name>
<organism evidence="3">
    <name type="scientific">Zea mays</name>
    <name type="common">Maize</name>
    <dbReference type="NCBI Taxonomy" id="4577"/>
    <lineage>
        <taxon>Eukaryota</taxon>
        <taxon>Viridiplantae</taxon>
        <taxon>Streptophyta</taxon>
        <taxon>Embryophyta</taxon>
        <taxon>Tracheophyta</taxon>
        <taxon>Spermatophyta</taxon>
        <taxon>Magnoliopsida</taxon>
        <taxon>Liliopsida</taxon>
        <taxon>Poales</taxon>
        <taxon>Poaceae</taxon>
        <taxon>PACMAD clade</taxon>
        <taxon>Panicoideae</taxon>
        <taxon>Andropogonodae</taxon>
        <taxon>Andropogoneae</taxon>
        <taxon>Tripsacinae</taxon>
        <taxon>Zea</taxon>
    </lineage>
</organism>
<dbReference type="eggNOG" id="ENOG502SX8U">
    <property type="taxonomic scope" value="Eukaryota"/>
</dbReference>
<dbReference type="OMA" id="REEWHGS"/>
<gene>
    <name evidence="3" type="ORF">ZEAMMB73_Zm00001d015669</name>
</gene>
<dbReference type="Pfam" id="PF22936">
    <property type="entry name" value="Pol_BBD"/>
    <property type="match status" value="1"/>
</dbReference>
<reference evidence="3" key="1">
    <citation type="submission" date="2015-12" db="EMBL/GenBank/DDBJ databases">
        <title>Update maize B73 reference genome by single molecule sequencing technologies.</title>
        <authorList>
            <consortium name="Maize Genome Sequencing Project"/>
            <person name="Ware D."/>
        </authorList>
    </citation>
    <scope>NUCLEOTIDE SEQUENCE</scope>
    <source>
        <tissue evidence="3">Seedling</tissue>
    </source>
</reference>
<feature type="domain" description="Retrovirus-related Pol polyprotein from transposon TNT 1-94-like beta-barrel" evidence="2">
    <location>
        <begin position="45"/>
        <end position="118"/>
    </location>
</feature>
<dbReference type="STRING" id="4577.A0A1D6H359"/>
<dbReference type="AlphaFoldDB" id="A0A1D6H359"/>
<dbReference type="InterPro" id="IPR054722">
    <property type="entry name" value="PolX-like_BBD"/>
</dbReference>
<evidence type="ECO:0000313" key="3">
    <source>
        <dbReference type="EMBL" id="AQK69271.1"/>
    </source>
</evidence>
<evidence type="ECO:0000259" key="2">
    <source>
        <dbReference type="Pfam" id="PF22936"/>
    </source>
</evidence>
<feature type="compositionally biased region" description="Low complexity" evidence="1">
    <location>
        <begin position="33"/>
        <end position="42"/>
    </location>
</feature>
<feature type="region of interest" description="Disordered" evidence="1">
    <location>
        <begin position="17"/>
        <end position="42"/>
    </location>
</feature>
<dbReference type="InParanoid" id="A0A1D6H359"/>
<dbReference type="PaxDb" id="4577-GRMZM2G000411_P01"/>
<dbReference type="EMBL" id="CM000781">
    <property type="protein sequence ID" value="AQK69271.1"/>
    <property type="molecule type" value="Genomic_DNA"/>
</dbReference>
<proteinExistence type="predicted"/>